<name>R4Z7H3_9ACTN</name>
<dbReference type="AlphaFoldDB" id="R4Z7H3"/>
<proteinExistence type="predicted"/>
<dbReference type="PROSITE" id="PS51273">
    <property type="entry name" value="GATASE_TYPE_1"/>
    <property type="match status" value="1"/>
</dbReference>
<keyword evidence="2" id="KW-0315">Glutamine amidotransferase</keyword>
<dbReference type="InterPro" id="IPR029062">
    <property type="entry name" value="Class_I_gatase-like"/>
</dbReference>
<dbReference type="Gene3D" id="3.40.50.880">
    <property type="match status" value="1"/>
</dbReference>
<dbReference type="GO" id="GO:0005829">
    <property type="term" value="C:cytosol"/>
    <property type="evidence" value="ECO:0007669"/>
    <property type="project" value="TreeGrafter"/>
</dbReference>
<keyword evidence="3" id="KW-1185">Reference proteome</keyword>
<protein>
    <submittedName>
        <fullName evidence="2">Putative Glutamine amidotransferase, class I</fullName>
    </submittedName>
</protein>
<dbReference type="EMBL" id="CANL01000078">
    <property type="protein sequence ID" value="CCM65507.1"/>
    <property type="molecule type" value="Genomic_DNA"/>
</dbReference>
<dbReference type="STRING" id="1229780.BN381_80037"/>
<dbReference type="PANTHER" id="PTHR42695:SF5">
    <property type="entry name" value="GLUTAMINE AMIDOTRANSFERASE YLR126C-RELATED"/>
    <property type="match status" value="1"/>
</dbReference>
<feature type="domain" description="Glutamine amidotransferase" evidence="1">
    <location>
        <begin position="76"/>
        <end position="187"/>
    </location>
</feature>
<accession>R4Z7H3</accession>
<evidence type="ECO:0000259" key="1">
    <source>
        <dbReference type="Pfam" id="PF00117"/>
    </source>
</evidence>
<dbReference type="InterPro" id="IPR017926">
    <property type="entry name" value="GATASE"/>
</dbReference>
<dbReference type="HOGENOM" id="CLU_054974_0_1_11"/>
<organism evidence="2 3">
    <name type="scientific">Candidatus Neomicrothrix parvicella RN1</name>
    <dbReference type="NCBI Taxonomy" id="1229780"/>
    <lineage>
        <taxon>Bacteria</taxon>
        <taxon>Bacillati</taxon>
        <taxon>Actinomycetota</taxon>
        <taxon>Acidimicrobiia</taxon>
        <taxon>Acidimicrobiales</taxon>
        <taxon>Microthrixaceae</taxon>
        <taxon>Candidatus Neomicrothrix</taxon>
    </lineage>
</organism>
<dbReference type="CDD" id="cd01741">
    <property type="entry name" value="GATase1_1"/>
    <property type="match status" value="1"/>
</dbReference>
<sequence length="238" mass="26303">MRLGLLMCGRVAPAAQRAGGDYPELFATFFAQHDITLQQIDLDQGRLPDDLDAMDGWITTGSAHSMVVDDLPWLADALDLVRTLVAENRPYIGDCFGHQLLGRALGGTVERTSLFRVGVQNYRVTARRPWMIPDAETFRLVASHQDQVTVPPEGATVFAEGPECPVAGMAFGSAISFQGHPEYTPELSHLLTLDRRDRIGEDETQRGLASLDRGVTQGLVADWIVEFVRRSVAERSRR</sequence>
<dbReference type="RefSeq" id="WP_012230267.1">
    <property type="nucleotide sequence ID" value="NZ_HG422565.1"/>
</dbReference>
<dbReference type="Proteomes" id="UP000018291">
    <property type="component" value="Unassembled WGS sequence"/>
</dbReference>
<evidence type="ECO:0000313" key="3">
    <source>
        <dbReference type="Proteomes" id="UP000018291"/>
    </source>
</evidence>
<comment type="caution">
    <text evidence="2">The sequence shown here is derived from an EMBL/GenBank/DDBJ whole genome shotgun (WGS) entry which is preliminary data.</text>
</comment>
<reference evidence="2 3" key="1">
    <citation type="journal article" date="2013" name="ISME J.">
        <title>Metabolic model for the filamentous 'Candidatus Microthrix parvicella' based on genomic and metagenomic analyses.</title>
        <authorList>
            <person name="Jon McIlroy S."/>
            <person name="Kristiansen R."/>
            <person name="Albertsen M."/>
            <person name="Michael Karst S."/>
            <person name="Rossetti S."/>
            <person name="Lund Nielsen J."/>
            <person name="Tandoi V."/>
            <person name="James Seviour R."/>
            <person name="Nielsen P.H."/>
        </authorList>
    </citation>
    <scope>NUCLEOTIDE SEQUENCE [LARGE SCALE GENOMIC DNA]</scope>
    <source>
        <strain evidence="2 3">RN1</strain>
    </source>
</reference>
<dbReference type="InterPro" id="IPR044992">
    <property type="entry name" value="ChyE-like"/>
</dbReference>
<dbReference type="eggNOG" id="COG0518">
    <property type="taxonomic scope" value="Bacteria"/>
</dbReference>
<gene>
    <name evidence="2" type="ORF">BN381_80037</name>
</gene>
<keyword evidence="2" id="KW-0808">Transferase</keyword>
<dbReference type="Pfam" id="PF00117">
    <property type="entry name" value="GATase"/>
    <property type="match status" value="1"/>
</dbReference>
<dbReference type="OrthoDB" id="5196541at2"/>
<evidence type="ECO:0000313" key="2">
    <source>
        <dbReference type="EMBL" id="CCM65507.1"/>
    </source>
</evidence>
<dbReference type="PANTHER" id="PTHR42695">
    <property type="entry name" value="GLUTAMINE AMIDOTRANSFERASE YLR126C-RELATED"/>
    <property type="match status" value="1"/>
</dbReference>
<dbReference type="SUPFAM" id="SSF52317">
    <property type="entry name" value="Class I glutamine amidotransferase-like"/>
    <property type="match status" value="1"/>
</dbReference>
<dbReference type="GO" id="GO:0016740">
    <property type="term" value="F:transferase activity"/>
    <property type="evidence" value="ECO:0007669"/>
    <property type="project" value="UniProtKB-KW"/>
</dbReference>